<dbReference type="InterPro" id="IPR008964">
    <property type="entry name" value="Invasin/intimin_cell_adhesion"/>
</dbReference>
<dbReference type="OrthoDB" id="8638at2157"/>
<organism evidence="4 5">
    <name type="scientific">Haloplanus aerogenes</name>
    <dbReference type="NCBI Taxonomy" id="660522"/>
    <lineage>
        <taxon>Archaea</taxon>
        <taxon>Methanobacteriati</taxon>
        <taxon>Methanobacteriota</taxon>
        <taxon>Stenosarchaea group</taxon>
        <taxon>Halobacteria</taxon>
        <taxon>Halobacteriales</taxon>
        <taxon>Haloferacaceae</taxon>
        <taxon>Haloplanus</taxon>
    </lineage>
</organism>
<evidence type="ECO:0000313" key="4">
    <source>
        <dbReference type="EMBL" id="RMB11709.1"/>
    </source>
</evidence>
<sequence>MTDKDLPNDVDWSEVEERAISADGGTDHLSQTGTLAEAGYTLRGQHYRYDTLWGKVYTTLSIVKYDPVPLNDFVSEYAVPVYVHATTAAVMTEYAQGTALRRYAEEFDEEDQIHMDSCQSLDISVVYPESLRGGFITKKDPDYVAQFDPAHDIPSEASQIRDRTLQLLAAEAEELVRSHPYVDTILSVKDQIQQYNNYLSDIEEILDETDKKIWNVFSVSEKEDPEPVKTGGGWVRFMLLMDPGETVELDISASGGHIGRSSVAEAEKEIEITTPDETPERQASKPTAAFDWSAETPKAGEEIQFDGSGSYDPEGESLRYSWQTYMGSQQLDSGSGETFKTTFPRAGKYPVRLTVTDESGNAGSTAKTINVAESSGEITAAFEMAPSEPLPEEKVRFTADGSTSPNGKIDSYDWEFTEQGSQRTESDSGKTVTKSFDKGVYAVSLTITDQDGATDTKSKTLSVANPPEARFSLSPKSPSVNDDISLDASTSTAPGSSISSYEWDIYRLSEETITPEPIDSTSGETITYTFDNSDEYLIELTVTNEQGVTDKTSKQVSISPAAGEQAPVARFDITPDPPNPGENIRFDATASTDPDGSITNYEWVFTDTENQERHGTATGETVSRTFPAGTYAIRLTVTDTDGNSTTEQTELAVQNQPPQASIDVEPAVPELGETVTFYSRQSRDSDGSISGHEWQLIDKAASESTTIKTSTNQRLVHTFDQAGTYSIKLTVTDDAGATDTAVVELSIDESGHEAKPTVSIAGPETVIEGERVVYTADETDPDGGTIASYTWSGPVPNTGTKTTSPRWMSTGERTISCEVTDDEGNTAQDSFTVQVKSRKEPTKDQEPTVSIAGPTQTTTNTEVTYTAEATDPDRGMPGEIAAYEWFGAVENTENEKISVEWSSPGQKAVGCRVTDDEGNTAEASITVRVEGSGPKLSINGPTKVTVGSSVTYTAEAADSDGDSIASYEWFGTFEQTQKSSVQAMDMRTLRRGGGGGRGRRGRGGRDDGKRDRDGRDDGRRGRDGDGDDDEESDSPDPGSDTISVHWTSSGQKTIGCRVTDDDGNTAESTITVQVTADELPSVSVTGPKSVNIGSRVTYTADASDPDDGTISTYEWFGDVPDSGDDTTSVRWSSTGQRTVGCRVTDNEGNTVEDSISVAVRGNQPPNAAVDANVLDPAVDQSVQFNAGLSQDPDGTITRFDWEVLKEDDDDSTLVRKTTGETFSHEFEDPGSYSVQLTVTDDDGATDTDTLEVSVQEKKGALEPKIRTPDDLIVVGEEVVFTGETPGTPIDAYSWEVFDDGDPISEGAGKTFSVSFPYPGEFDIVLTVHQGNRNARTSASVSAVQAPTAKFKIKANSPPAPGDQVVFDASHSLDPDGEIRNYDWEFQDLSSATVYTASGETVKRTFNTGTYSVVLTVRDQDGLTDSHSRTLTITRPPVAEFTVSPKSPIAGEDLTVDASESYDPDGSITSYDWEFEKAGPNQSEFASGETVTRTFEKGKYEVTLSVTDEHGGTDTATKSINIEGGSPPTAQFDVTPDSPTTGEEITLDGSDSDDPDGTIEQYQWRVRRGTEVMRKGTGATFTFSGSPGTYEITLIVTDDSGQTDKAGRSVTVEDSQAPTAAFDITPAEPVAGEEVTLDASESDDPDGAIQEYSWEIRQKPFQNPELDSGEVITRTFSKGTYAVTLIVSDDDGKTGRTTETLTVAAGSKRPIAMFDVTPASPREGDDITVDAGDSEDPDGTIEEYQWRIERDATTVASGSGETFTFTADTDGTHDIEFTVTDNDGQMDTAQQSVSVASREGTVRLSAEQTQVSPMSSTTIEVTAEDADGDPVEGASVELSVSSQEVGGQTGELSRSSVTTDASGTASVTYTAPFASSSSDNIEATWKGASDTVIITTTLAGLFV</sequence>
<dbReference type="PANTHER" id="PTHR46182">
    <property type="entry name" value="FI19480P1"/>
    <property type="match status" value="1"/>
</dbReference>
<dbReference type="Proteomes" id="UP000277326">
    <property type="component" value="Unassembled WGS sequence"/>
</dbReference>
<feature type="region of interest" description="Disordered" evidence="1">
    <location>
        <begin position="1839"/>
        <end position="1863"/>
    </location>
</feature>
<feature type="domain" description="PKD" evidence="2">
    <location>
        <begin position="1436"/>
        <end position="1522"/>
    </location>
</feature>
<evidence type="ECO:0000256" key="1">
    <source>
        <dbReference type="SAM" id="MobiDB-lite"/>
    </source>
</evidence>
<dbReference type="InterPro" id="IPR013783">
    <property type="entry name" value="Ig-like_fold"/>
</dbReference>
<reference evidence="3 6" key="2">
    <citation type="submission" date="2018-07" db="EMBL/GenBank/DDBJ databases">
        <title>Genome sequences of Haloplanus aerogenes JCM 16430T.</title>
        <authorList>
            <person name="Kim Y.B."/>
            <person name="Roh S.W."/>
        </authorList>
    </citation>
    <scope>NUCLEOTIDE SEQUENCE [LARGE SCALE GENOMIC DNA]</scope>
    <source>
        <strain evidence="3 6">JCM 16430</strain>
    </source>
</reference>
<feature type="compositionally biased region" description="Polar residues" evidence="1">
    <location>
        <begin position="452"/>
        <end position="463"/>
    </location>
</feature>
<dbReference type="SMART" id="SM00089">
    <property type="entry name" value="PKD"/>
    <property type="match status" value="16"/>
</dbReference>
<dbReference type="Proteomes" id="UP000282007">
    <property type="component" value="Chromosome"/>
</dbReference>
<dbReference type="SUPFAM" id="SSF49373">
    <property type="entry name" value="Invasin/intimin cell-adhesion fragments"/>
    <property type="match status" value="1"/>
</dbReference>
<accession>A0A3M0CWJ7</accession>
<protein>
    <submittedName>
        <fullName evidence="3">PKD domain-containing protein</fullName>
    </submittedName>
    <submittedName>
        <fullName evidence="4">PKD repeat protein</fullName>
    </submittedName>
</protein>
<feature type="domain" description="PKD" evidence="2">
    <location>
        <begin position="467"/>
        <end position="565"/>
    </location>
</feature>
<feature type="compositionally biased region" description="Acidic residues" evidence="1">
    <location>
        <begin position="1725"/>
        <end position="1737"/>
    </location>
</feature>
<dbReference type="SUPFAM" id="SSF49299">
    <property type="entry name" value="PKD domain"/>
    <property type="match status" value="11"/>
</dbReference>
<feature type="region of interest" description="Disordered" evidence="1">
    <location>
        <begin position="273"/>
        <end position="292"/>
    </location>
</feature>
<dbReference type="EMBL" id="REFS01000008">
    <property type="protein sequence ID" value="RMB11709.1"/>
    <property type="molecule type" value="Genomic_DNA"/>
</dbReference>
<feature type="domain" description="PKD" evidence="2">
    <location>
        <begin position="1347"/>
        <end position="1439"/>
    </location>
</feature>
<evidence type="ECO:0000313" key="3">
    <source>
        <dbReference type="EMBL" id="AZH26006.1"/>
    </source>
</evidence>
<dbReference type="GO" id="GO:0031410">
    <property type="term" value="C:cytoplasmic vesicle"/>
    <property type="evidence" value="ECO:0007669"/>
    <property type="project" value="TreeGrafter"/>
</dbReference>
<dbReference type="Pfam" id="PF18911">
    <property type="entry name" value="PKD_4"/>
    <property type="match status" value="10"/>
</dbReference>
<proteinExistence type="predicted"/>
<feature type="region of interest" description="Disordered" evidence="1">
    <location>
        <begin position="977"/>
        <end position="1062"/>
    </location>
</feature>
<dbReference type="InterPro" id="IPR000601">
    <property type="entry name" value="PKD_dom"/>
</dbReference>
<feature type="domain" description="PKD" evidence="2">
    <location>
        <begin position="1274"/>
        <end position="1350"/>
    </location>
</feature>
<reference evidence="4" key="3">
    <citation type="submission" date="2018-10" db="EMBL/GenBank/DDBJ databases">
        <authorList>
            <person name="Whitman W."/>
            <person name="Huntemann M."/>
            <person name="Clum A."/>
            <person name="Pillay M."/>
            <person name="Palaniappan K."/>
            <person name="Varghese N."/>
            <person name="Mikhailova N."/>
            <person name="Stamatis D."/>
            <person name="Reddy T."/>
            <person name="Daum C."/>
            <person name="Shapiro N."/>
            <person name="Ivanova N."/>
            <person name="Kyrpides N."/>
            <person name="Woyke T."/>
        </authorList>
    </citation>
    <scope>NUCLEOTIDE SEQUENCE</scope>
    <source>
        <strain evidence="4">CGMCC 1.10124</strain>
    </source>
</reference>
<feature type="domain" description="PKD" evidence="2">
    <location>
        <begin position="378"/>
        <end position="463"/>
    </location>
</feature>
<feature type="region of interest" description="Disordered" evidence="1">
    <location>
        <begin position="1508"/>
        <end position="1557"/>
    </location>
</feature>
<dbReference type="KEGG" id="haer:DU502_11820"/>
<dbReference type="EMBL" id="CP034145">
    <property type="protein sequence ID" value="AZH26006.1"/>
    <property type="molecule type" value="Genomic_DNA"/>
</dbReference>
<name>A0A3M0CWJ7_9EURY</name>
<dbReference type="PROSITE" id="PS50093">
    <property type="entry name" value="PKD"/>
    <property type="match status" value="10"/>
</dbReference>
<evidence type="ECO:0000313" key="6">
    <source>
        <dbReference type="Proteomes" id="UP000282007"/>
    </source>
</evidence>
<feature type="domain" description="PKD" evidence="2">
    <location>
        <begin position="658"/>
        <end position="747"/>
    </location>
</feature>
<feature type="region of interest" description="Disordered" evidence="1">
    <location>
        <begin position="1716"/>
        <end position="1737"/>
    </location>
</feature>
<feature type="compositionally biased region" description="Basic and acidic residues" evidence="1">
    <location>
        <begin position="837"/>
        <end position="846"/>
    </location>
</feature>
<feature type="domain" description="PKD" evidence="2">
    <location>
        <begin position="1165"/>
        <end position="1261"/>
    </location>
</feature>
<dbReference type="Pfam" id="PF22352">
    <property type="entry name" value="K319L-like_PKD"/>
    <property type="match status" value="1"/>
</dbReference>
<dbReference type="PANTHER" id="PTHR46182:SF2">
    <property type="entry name" value="FI19480P1"/>
    <property type="match status" value="1"/>
</dbReference>
<dbReference type="GO" id="GO:0016020">
    <property type="term" value="C:membrane"/>
    <property type="evidence" value="ECO:0007669"/>
    <property type="project" value="TreeGrafter"/>
</dbReference>
<feature type="domain" description="PKD" evidence="2">
    <location>
        <begin position="286"/>
        <end position="378"/>
    </location>
</feature>
<dbReference type="RefSeq" id="WP_121921939.1">
    <property type="nucleotide sequence ID" value="NZ_CP034145.1"/>
</dbReference>
<evidence type="ECO:0000313" key="5">
    <source>
        <dbReference type="Proteomes" id="UP000277326"/>
    </source>
</evidence>
<gene>
    <name evidence="4" type="ORF">ATH50_3414</name>
    <name evidence="3" type="ORF">DU502_11820</name>
</gene>
<dbReference type="InterPro" id="IPR029865">
    <property type="entry name" value="KIAA0319-like"/>
</dbReference>
<dbReference type="InterPro" id="IPR022409">
    <property type="entry name" value="PKD/Chitinase_dom"/>
</dbReference>
<feature type="compositionally biased region" description="Acidic residues" evidence="1">
    <location>
        <begin position="1025"/>
        <end position="1034"/>
    </location>
</feature>
<evidence type="ECO:0000259" key="2">
    <source>
        <dbReference type="PROSITE" id="PS50093"/>
    </source>
</evidence>
<feature type="compositionally biased region" description="Basic and acidic residues" evidence="1">
    <location>
        <begin position="1003"/>
        <end position="1024"/>
    </location>
</feature>
<feature type="region of interest" description="Disordered" evidence="1">
    <location>
        <begin position="452"/>
        <end position="494"/>
    </location>
</feature>
<dbReference type="GeneID" id="38471984"/>
<feature type="region of interest" description="Disordered" evidence="1">
    <location>
        <begin position="786"/>
        <end position="808"/>
    </location>
</feature>
<feature type="domain" description="PKD" evidence="2">
    <location>
        <begin position="1527"/>
        <end position="1618"/>
    </location>
</feature>
<dbReference type="CDD" id="cd00146">
    <property type="entry name" value="PKD"/>
    <property type="match status" value="9"/>
</dbReference>
<keyword evidence="6" id="KW-1185">Reference proteome</keyword>
<reference evidence="4 5" key="1">
    <citation type="journal article" date="2015" name="Stand. Genomic Sci.">
        <title>Genomic Encyclopedia of Bacterial and Archaeal Type Strains, Phase III: the genomes of soil and plant-associated and newly described type strains.</title>
        <authorList>
            <person name="Whitman W.B."/>
            <person name="Woyke T."/>
            <person name="Klenk H.P."/>
            <person name="Zhou Y."/>
            <person name="Lilburn T.G."/>
            <person name="Beck B.J."/>
            <person name="De Vos P."/>
            <person name="Vandamme P."/>
            <person name="Eisen J.A."/>
            <person name="Garrity G."/>
            <person name="Hugenholtz P."/>
            <person name="Kyrpides N.C."/>
        </authorList>
    </citation>
    <scope>NUCLEOTIDE SEQUENCE [LARGE SCALE GENOMIC DNA]</scope>
    <source>
        <strain evidence="4 5">CGMCC 1.10124</strain>
    </source>
</reference>
<dbReference type="InterPro" id="IPR035986">
    <property type="entry name" value="PKD_dom_sf"/>
</dbReference>
<feature type="compositionally biased region" description="Polar residues" evidence="1">
    <location>
        <begin position="1040"/>
        <end position="1052"/>
    </location>
</feature>
<feature type="region of interest" description="Disordered" evidence="1">
    <location>
        <begin position="833"/>
        <end position="855"/>
    </location>
</feature>
<feature type="domain" description="PKD" evidence="2">
    <location>
        <begin position="567"/>
        <end position="654"/>
    </location>
</feature>
<dbReference type="Gene3D" id="2.60.40.10">
    <property type="entry name" value="Immunoglobulins"/>
    <property type="match status" value="17"/>
</dbReference>
<feature type="compositionally biased region" description="Polar residues" evidence="1">
    <location>
        <begin position="787"/>
        <end position="808"/>
    </location>
</feature>